<dbReference type="Pfam" id="PF05977">
    <property type="entry name" value="MFS_3"/>
    <property type="match status" value="1"/>
</dbReference>
<proteinExistence type="predicted"/>
<comment type="caution">
    <text evidence="9">The sequence shown here is derived from an EMBL/GenBank/DDBJ whole genome shotgun (WGS) entry which is preliminary data.</text>
</comment>
<keyword evidence="2" id="KW-0813">Transport</keyword>
<evidence type="ECO:0000313" key="10">
    <source>
        <dbReference type="Proteomes" id="UP001500236"/>
    </source>
</evidence>
<feature type="transmembrane region" description="Helical" evidence="7">
    <location>
        <begin position="149"/>
        <end position="169"/>
    </location>
</feature>
<feature type="domain" description="Major facilitator superfamily (MFS) profile" evidence="8">
    <location>
        <begin position="13"/>
        <end position="205"/>
    </location>
</feature>
<keyword evidence="10" id="KW-1185">Reference proteome</keyword>
<keyword evidence="4 7" id="KW-0812">Transmembrane</keyword>
<feature type="transmembrane region" description="Helical" evidence="7">
    <location>
        <begin position="91"/>
        <end position="110"/>
    </location>
</feature>
<organism evidence="9 10">
    <name type="scientific">Nesterenkonia aethiopica</name>
    <dbReference type="NCBI Taxonomy" id="269144"/>
    <lineage>
        <taxon>Bacteria</taxon>
        <taxon>Bacillati</taxon>
        <taxon>Actinomycetota</taxon>
        <taxon>Actinomycetes</taxon>
        <taxon>Micrococcales</taxon>
        <taxon>Micrococcaceae</taxon>
        <taxon>Nesterenkonia</taxon>
    </lineage>
</organism>
<dbReference type="InterPro" id="IPR020846">
    <property type="entry name" value="MFS_dom"/>
</dbReference>
<dbReference type="InterPro" id="IPR010290">
    <property type="entry name" value="TM_effector"/>
</dbReference>
<dbReference type="PROSITE" id="PS50850">
    <property type="entry name" value="MFS"/>
    <property type="match status" value="1"/>
</dbReference>
<evidence type="ECO:0000256" key="7">
    <source>
        <dbReference type="SAM" id="Phobius"/>
    </source>
</evidence>
<feature type="transmembrane region" description="Helical" evidence="7">
    <location>
        <begin position="22"/>
        <end position="40"/>
    </location>
</feature>
<evidence type="ECO:0000256" key="6">
    <source>
        <dbReference type="ARBA" id="ARBA00023136"/>
    </source>
</evidence>
<comment type="subcellular location">
    <subcellularLocation>
        <location evidence="1">Cell membrane</location>
        <topology evidence="1">Multi-pass membrane protein</topology>
    </subcellularLocation>
</comment>
<protein>
    <recommendedName>
        <fullName evidence="8">Major facilitator superfamily (MFS) profile domain-containing protein</fullName>
    </recommendedName>
</protein>
<dbReference type="EMBL" id="BAAAVT010000001">
    <property type="protein sequence ID" value="GAA3050250.1"/>
    <property type="molecule type" value="Genomic_DNA"/>
</dbReference>
<evidence type="ECO:0000313" key="9">
    <source>
        <dbReference type="EMBL" id="GAA3050250.1"/>
    </source>
</evidence>
<dbReference type="InterPro" id="IPR036259">
    <property type="entry name" value="MFS_trans_sf"/>
</dbReference>
<evidence type="ECO:0000256" key="2">
    <source>
        <dbReference type="ARBA" id="ARBA00022448"/>
    </source>
</evidence>
<dbReference type="PANTHER" id="PTHR23513:SF6">
    <property type="entry name" value="MAJOR FACILITATOR SUPERFAMILY ASSOCIATED DOMAIN-CONTAINING PROTEIN"/>
    <property type="match status" value="1"/>
</dbReference>
<keyword evidence="3" id="KW-1003">Cell membrane</keyword>
<reference evidence="10" key="1">
    <citation type="journal article" date="2019" name="Int. J. Syst. Evol. Microbiol.">
        <title>The Global Catalogue of Microorganisms (GCM) 10K type strain sequencing project: providing services to taxonomists for standard genome sequencing and annotation.</title>
        <authorList>
            <consortium name="The Broad Institute Genomics Platform"/>
            <consortium name="The Broad Institute Genome Sequencing Center for Infectious Disease"/>
            <person name="Wu L."/>
            <person name="Ma J."/>
        </authorList>
    </citation>
    <scope>NUCLEOTIDE SEQUENCE [LARGE SCALE GENOMIC DNA]</scope>
    <source>
        <strain evidence="10">JCM 14309</strain>
    </source>
</reference>
<evidence type="ECO:0000256" key="1">
    <source>
        <dbReference type="ARBA" id="ARBA00004651"/>
    </source>
</evidence>
<sequence>MGQGLAFVYRHRTLAPLALSTHVWFLANSAAMTVFALYALRYLGISPALYGVVLACAGVGGLAGALTAPWIARSLGEGSTVLLGRTLMPLAWTAVILVPDASAGSVLALAGAKTLYGLAMGVEDPAEAGFQQSVTPRGMLGRMNSTMRTANRGCGAAGAVLGGAAAGALGLQETLWITVAVFVVAALIIVFSPLRGARTARHAPL</sequence>
<dbReference type="SUPFAM" id="SSF103473">
    <property type="entry name" value="MFS general substrate transporter"/>
    <property type="match status" value="1"/>
</dbReference>
<accession>A0ABP6LQP7</accession>
<feature type="transmembrane region" description="Helical" evidence="7">
    <location>
        <begin position="47"/>
        <end position="71"/>
    </location>
</feature>
<evidence type="ECO:0000256" key="4">
    <source>
        <dbReference type="ARBA" id="ARBA00022692"/>
    </source>
</evidence>
<evidence type="ECO:0000259" key="8">
    <source>
        <dbReference type="PROSITE" id="PS50850"/>
    </source>
</evidence>
<keyword evidence="6 7" id="KW-0472">Membrane</keyword>
<evidence type="ECO:0000256" key="5">
    <source>
        <dbReference type="ARBA" id="ARBA00022989"/>
    </source>
</evidence>
<keyword evidence="5 7" id="KW-1133">Transmembrane helix</keyword>
<feature type="transmembrane region" description="Helical" evidence="7">
    <location>
        <begin position="175"/>
        <end position="194"/>
    </location>
</feature>
<name>A0ABP6LQP7_9MICC</name>
<evidence type="ECO:0000256" key="3">
    <source>
        <dbReference type="ARBA" id="ARBA00022475"/>
    </source>
</evidence>
<dbReference type="Gene3D" id="1.20.1250.20">
    <property type="entry name" value="MFS general substrate transporter like domains"/>
    <property type="match status" value="1"/>
</dbReference>
<dbReference type="Proteomes" id="UP001500236">
    <property type="component" value="Unassembled WGS sequence"/>
</dbReference>
<dbReference type="PANTHER" id="PTHR23513">
    <property type="entry name" value="INTEGRAL MEMBRANE EFFLUX PROTEIN-RELATED"/>
    <property type="match status" value="1"/>
</dbReference>
<dbReference type="RefSeq" id="WP_344682234.1">
    <property type="nucleotide sequence ID" value="NZ_BAAAVT010000001.1"/>
</dbReference>
<gene>
    <name evidence="9" type="ORF">GCM10010529_00440</name>
</gene>